<dbReference type="Proteomes" id="UP001642540">
    <property type="component" value="Unassembled WGS sequence"/>
</dbReference>
<feature type="transmembrane region" description="Helical" evidence="9">
    <location>
        <begin position="459"/>
        <end position="479"/>
    </location>
</feature>
<evidence type="ECO:0000256" key="4">
    <source>
        <dbReference type="ARBA" id="ARBA00022989"/>
    </source>
</evidence>
<keyword evidence="7" id="KW-0807">Transducer</keyword>
<evidence type="ECO:0000256" key="9">
    <source>
        <dbReference type="SAM" id="Phobius"/>
    </source>
</evidence>
<evidence type="ECO:0000256" key="6">
    <source>
        <dbReference type="ARBA" id="ARBA00023170"/>
    </source>
</evidence>
<feature type="transmembrane region" description="Helical" evidence="9">
    <location>
        <begin position="246"/>
        <end position="265"/>
    </location>
</feature>
<keyword evidence="3 9" id="KW-0812">Transmembrane</keyword>
<evidence type="ECO:0000256" key="7">
    <source>
        <dbReference type="ARBA" id="ARBA00023224"/>
    </source>
</evidence>
<reference evidence="10 11" key="1">
    <citation type="submission" date="2024-08" db="EMBL/GenBank/DDBJ databases">
        <authorList>
            <person name="Cucini C."/>
            <person name="Frati F."/>
        </authorList>
    </citation>
    <scope>NUCLEOTIDE SEQUENCE [LARGE SCALE GENOMIC DNA]</scope>
</reference>
<keyword evidence="6" id="KW-0675">Receptor</keyword>
<keyword evidence="11" id="KW-1185">Reference proteome</keyword>
<dbReference type="EMBL" id="CAXLJM020000013">
    <property type="protein sequence ID" value="CAL8077455.1"/>
    <property type="molecule type" value="Genomic_DNA"/>
</dbReference>
<feature type="region of interest" description="Disordered" evidence="8">
    <location>
        <begin position="1"/>
        <end position="31"/>
    </location>
</feature>
<gene>
    <name evidence="10" type="ORF">ODALV1_LOCUS3815</name>
</gene>
<evidence type="ECO:0000256" key="2">
    <source>
        <dbReference type="ARBA" id="ARBA00022475"/>
    </source>
</evidence>
<evidence type="ECO:0000256" key="5">
    <source>
        <dbReference type="ARBA" id="ARBA00023136"/>
    </source>
</evidence>
<evidence type="ECO:0000256" key="1">
    <source>
        <dbReference type="ARBA" id="ARBA00004651"/>
    </source>
</evidence>
<feature type="compositionally biased region" description="Basic and acidic residues" evidence="8">
    <location>
        <begin position="19"/>
        <end position="28"/>
    </location>
</feature>
<feature type="compositionally biased region" description="Basic and acidic residues" evidence="8">
    <location>
        <begin position="1"/>
        <end position="13"/>
    </location>
</feature>
<keyword evidence="2" id="KW-1003">Cell membrane</keyword>
<evidence type="ECO:0008006" key="12">
    <source>
        <dbReference type="Google" id="ProtNLM"/>
    </source>
</evidence>
<feature type="transmembrane region" description="Helical" evidence="9">
    <location>
        <begin position="340"/>
        <end position="365"/>
    </location>
</feature>
<evidence type="ECO:0000313" key="10">
    <source>
        <dbReference type="EMBL" id="CAL8077455.1"/>
    </source>
</evidence>
<feature type="transmembrane region" description="Helical" evidence="9">
    <location>
        <begin position="93"/>
        <end position="123"/>
    </location>
</feature>
<organism evidence="10 11">
    <name type="scientific">Orchesella dallaii</name>
    <dbReference type="NCBI Taxonomy" id="48710"/>
    <lineage>
        <taxon>Eukaryota</taxon>
        <taxon>Metazoa</taxon>
        <taxon>Ecdysozoa</taxon>
        <taxon>Arthropoda</taxon>
        <taxon>Hexapoda</taxon>
        <taxon>Collembola</taxon>
        <taxon>Entomobryomorpha</taxon>
        <taxon>Entomobryoidea</taxon>
        <taxon>Orchesellidae</taxon>
        <taxon>Orchesellinae</taxon>
        <taxon>Orchesella</taxon>
    </lineage>
</organism>
<dbReference type="InterPro" id="IPR013604">
    <property type="entry name" value="7TM_chemorcpt"/>
</dbReference>
<keyword evidence="5 9" id="KW-0472">Membrane</keyword>
<dbReference type="PANTHER" id="PTHR21143:SF121">
    <property type="entry name" value="GUSTATORY AND ODORANT RECEPTOR 21A"/>
    <property type="match status" value="1"/>
</dbReference>
<sequence>MFLQHFKETETGDHVSTQRRHEDSEIPDHPAMTTTRRISTTNQVENLHCFCSNTFPIFQLTRLVGLNIVSTNHKRRRNAPGPRTDQDYQQANYCFFASFFSFPSLCNIFFATSYMYLTIWIYLYLKEHLGVFFQGVDYYTLAVDIVSNFAQATMLLFHARFKGKAFIKALHEMQNTYSCLKQQNPRFVLTNSIKNMSLGLVVFILSTTLIYGCLFLYLIFGMTIPYQNKNDSRHDWLSFSFIIQKFGHFLLPIYSQSFAALFIVYTEVVRQLYIQLARQLQLCLTNANGDRMILRTDSNSIHHVSNTKEMQASSDLSGEVESFRLLYERLFKTVNSLSDYFGGSLLVVCSIAVLSVTAAVYTIILNRSDVGIVRNPIVDFFFIVWGFHLFFALFILAGVLVSGQRVTCASRLIATIIQETSLKHIDKDSQFQINLLAQAVYGTSVEITACHITKMSMTFVASAVGNVITYILVLLQFRWSCSKVT</sequence>
<dbReference type="PANTHER" id="PTHR21143">
    <property type="entry name" value="INVERTEBRATE GUSTATORY RECEPTOR"/>
    <property type="match status" value="1"/>
</dbReference>
<protein>
    <recommendedName>
        <fullName evidence="12">Gustatory receptor</fullName>
    </recommendedName>
</protein>
<keyword evidence="4 9" id="KW-1133">Transmembrane helix</keyword>
<evidence type="ECO:0000313" key="11">
    <source>
        <dbReference type="Proteomes" id="UP001642540"/>
    </source>
</evidence>
<accession>A0ABP1PU11</accession>
<comment type="subcellular location">
    <subcellularLocation>
        <location evidence="1">Cell membrane</location>
        <topology evidence="1">Multi-pass membrane protein</topology>
    </subcellularLocation>
</comment>
<comment type="caution">
    <text evidence="10">The sequence shown here is derived from an EMBL/GenBank/DDBJ whole genome shotgun (WGS) entry which is preliminary data.</text>
</comment>
<name>A0ABP1PU11_9HEXA</name>
<evidence type="ECO:0000256" key="8">
    <source>
        <dbReference type="SAM" id="MobiDB-lite"/>
    </source>
</evidence>
<evidence type="ECO:0000256" key="3">
    <source>
        <dbReference type="ARBA" id="ARBA00022692"/>
    </source>
</evidence>
<feature type="transmembrane region" description="Helical" evidence="9">
    <location>
        <begin position="200"/>
        <end position="226"/>
    </location>
</feature>
<feature type="transmembrane region" description="Helical" evidence="9">
    <location>
        <begin position="377"/>
        <end position="401"/>
    </location>
</feature>
<dbReference type="Pfam" id="PF08395">
    <property type="entry name" value="7tm_7"/>
    <property type="match status" value="1"/>
</dbReference>
<proteinExistence type="predicted"/>
<feature type="transmembrane region" description="Helical" evidence="9">
    <location>
        <begin position="138"/>
        <end position="157"/>
    </location>
</feature>